<keyword evidence="3" id="KW-1185">Reference proteome</keyword>
<evidence type="ECO:0000256" key="1">
    <source>
        <dbReference type="SAM" id="SignalP"/>
    </source>
</evidence>
<evidence type="ECO:0000313" key="3">
    <source>
        <dbReference type="Proteomes" id="UP000253529"/>
    </source>
</evidence>
<sequence>MSKWIVTASVLGGLAAAVPAQAMPFSALSDAQPGVTLIAQGCGPGWFRNPWGRCVPMGAPAPYYRPYPYAYGPRPYPYARPYPYGPHCWWRNGVRVCR</sequence>
<feature type="chain" id="PRO_5016751296" description="PXPV repeat-containing protein" evidence="1">
    <location>
        <begin position="23"/>
        <end position="98"/>
    </location>
</feature>
<reference evidence="2 3" key="1">
    <citation type="submission" date="2018-06" db="EMBL/GenBank/DDBJ databases">
        <title>Genomic Encyclopedia of Type Strains, Phase IV (KMG-IV): sequencing the most valuable type-strain genomes for metagenomic binning, comparative biology and taxonomic classification.</title>
        <authorList>
            <person name="Goeker M."/>
        </authorList>
    </citation>
    <scope>NUCLEOTIDE SEQUENCE [LARGE SCALE GENOMIC DNA]</scope>
    <source>
        <strain evidence="2 3">DSM 24875</strain>
    </source>
</reference>
<dbReference type="Proteomes" id="UP000253529">
    <property type="component" value="Unassembled WGS sequence"/>
</dbReference>
<dbReference type="AlphaFoldDB" id="A0A366FB12"/>
<comment type="caution">
    <text evidence="2">The sequence shown here is derived from an EMBL/GenBank/DDBJ whole genome shotgun (WGS) entry which is preliminary data.</text>
</comment>
<dbReference type="InterPro" id="IPR058110">
    <property type="entry name" value="GCG_CRPN_dom"/>
</dbReference>
<proteinExistence type="predicted"/>
<dbReference type="EMBL" id="QNRK01000017">
    <property type="protein sequence ID" value="RBP11150.1"/>
    <property type="molecule type" value="Genomic_DNA"/>
</dbReference>
<organism evidence="2 3">
    <name type="scientific">Roseiarcus fermentans</name>
    <dbReference type="NCBI Taxonomy" id="1473586"/>
    <lineage>
        <taxon>Bacteria</taxon>
        <taxon>Pseudomonadati</taxon>
        <taxon>Pseudomonadota</taxon>
        <taxon>Alphaproteobacteria</taxon>
        <taxon>Hyphomicrobiales</taxon>
        <taxon>Roseiarcaceae</taxon>
        <taxon>Roseiarcus</taxon>
    </lineage>
</organism>
<protein>
    <recommendedName>
        <fullName evidence="4">PXPV repeat-containing protein</fullName>
    </recommendedName>
</protein>
<keyword evidence="1" id="KW-0732">Signal</keyword>
<dbReference type="NCBIfam" id="NF047412">
    <property type="entry name" value="sig_GCG_CRPN_rpt"/>
    <property type="match status" value="1"/>
</dbReference>
<dbReference type="RefSeq" id="WP_245427829.1">
    <property type="nucleotide sequence ID" value="NZ_QNRK01000017.1"/>
</dbReference>
<feature type="signal peptide" evidence="1">
    <location>
        <begin position="1"/>
        <end position="22"/>
    </location>
</feature>
<name>A0A366FB12_9HYPH</name>
<evidence type="ECO:0008006" key="4">
    <source>
        <dbReference type="Google" id="ProtNLM"/>
    </source>
</evidence>
<gene>
    <name evidence="2" type="ORF">DFR50_11735</name>
</gene>
<evidence type="ECO:0000313" key="2">
    <source>
        <dbReference type="EMBL" id="RBP11150.1"/>
    </source>
</evidence>
<accession>A0A366FB12</accession>